<dbReference type="EMBL" id="CAJOBC010005676">
    <property type="protein sequence ID" value="CAF3872168.1"/>
    <property type="molecule type" value="Genomic_DNA"/>
</dbReference>
<dbReference type="SUPFAM" id="SSF53474">
    <property type="entry name" value="alpha/beta-Hydrolases"/>
    <property type="match status" value="1"/>
</dbReference>
<reference evidence="1" key="1">
    <citation type="submission" date="2021-02" db="EMBL/GenBank/DDBJ databases">
        <authorList>
            <person name="Nowell W R."/>
        </authorList>
    </citation>
    <scope>NUCLEOTIDE SEQUENCE</scope>
</reference>
<keyword evidence="3" id="KW-1185">Reference proteome</keyword>
<dbReference type="EMBL" id="CAJNOQ010005674">
    <property type="protein sequence ID" value="CAF1107494.1"/>
    <property type="molecule type" value="Genomic_DNA"/>
</dbReference>
<dbReference type="AlphaFoldDB" id="A0A814PL59"/>
<dbReference type="Gene3D" id="3.40.50.1820">
    <property type="entry name" value="alpha/beta hydrolase"/>
    <property type="match status" value="1"/>
</dbReference>
<proteinExistence type="predicted"/>
<accession>A0A814PL59</accession>
<comment type="caution">
    <text evidence="1">The sequence shown here is derived from an EMBL/GenBank/DDBJ whole genome shotgun (WGS) entry which is preliminary data.</text>
</comment>
<name>A0A814PL59_9BILA</name>
<evidence type="ECO:0000313" key="1">
    <source>
        <dbReference type="EMBL" id="CAF1107494.1"/>
    </source>
</evidence>
<sequence>MFDSYKEFADRNYCALFIPLFPEGYSYQKLIDSSTNRRYDLLLLDMIDEITIKNTNIDTRKFLLHGYSAGGQFVHRFAYLHANRLLALSVGAPGSITLIDESRAWPSGTKDLSTIFGDVDVQTLKTLPIQICVGARDHRLKTAERLERNFVQEIGLKKVKFDIVSDAGHDSSKMKYVVSEFFQKVLNNNL</sequence>
<dbReference type="InterPro" id="IPR029058">
    <property type="entry name" value="AB_hydrolase_fold"/>
</dbReference>
<organism evidence="1 3">
    <name type="scientific">Didymodactylos carnosus</name>
    <dbReference type="NCBI Taxonomy" id="1234261"/>
    <lineage>
        <taxon>Eukaryota</taxon>
        <taxon>Metazoa</taxon>
        <taxon>Spiralia</taxon>
        <taxon>Gnathifera</taxon>
        <taxon>Rotifera</taxon>
        <taxon>Eurotatoria</taxon>
        <taxon>Bdelloidea</taxon>
        <taxon>Philodinida</taxon>
        <taxon>Philodinidae</taxon>
        <taxon>Didymodactylos</taxon>
    </lineage>
</organism>
<dbReference type="OrthoDB" id="2334691at2759"/>
<evidence type="ECO:0000313" key="2">
    <source>
        <dbReference type="EMBL" id="CAF3872168.1"/>
    </source>
</evidence>
<gene>
    <name evidence="1" type="ORF">GPM918_LOCUS19064</name>
    <name evidence="2" type="ORF">SRO942_LOCUS19065</name>
</gene>
<dbReference type="Proteomes" id="UP000681722">
    <property type="component" value="Unassembled WGS sequence"/>
</dbReference>
<evidence type="ECO:0008006" key="4">
    <source>
        <dbReference type="Google" id="ProtNLM"/>
    </source>
</evidence>
<evidence type="ECO:0000313" key="3">
    <source>
        <dbReference type="Proteomes" id="UP000663829"/>
    </source>
</evidence>
<protein>
    <recommendedName>
        <fullName evidence="4">Alpha/beta hydrolase</fullName>
    </recommendedName>
</protein>
<dbReference type="Proteomes" id="UP000663829">
    <property type="component" value="Unassembled WGS sequence"/>
</dbReference>